<proteinExistence type="predicted"/>
<dbReference type="PROSITE" id="PS50110">
    <property type="entry name" value="RESPONSE_REGULATORY"/>
    <property type="match status" value="1"/>
</dbReference>
<dbReference type="InterPro" id="IPR020449">
    <property type="entry name" value="Tscrpt_reg_AraC-type_HTH"/>
</dbReference>
<evidence type="ECO:0000256" key="4">
    <source>
        <dbReference type="ARBA" id="ARBA00023163"/>
    </source>
</evidence>
<dbReference type="PANTHER" id="PTHR43280:SF28">
    <property type="entry name" value="HTH-TYPE TRANSCRIPTIONAL ACTIVATOR RHAS"/>
    <property type="match status" value="1"/>
</dbReference>
<dbReference type="PANTHER" id="PTHR43280">
    <property type="entry name" value="ARAC-FAMILY TRANSCRIPTIONAL REGULATOR"/>
    <property type="match status" value="1"/>
</dbReference>
<dbReference type="CDD" id="cd17536">
    <property type="entry name" value="REC_YesN-like"/>
    <property type="match status" value="1"/>
</dbReference>
<evidence type="ECO:0000256" key="5">
    <source>
        <dbReference type="ARBA" id="ARBA00024867"/>
    </source>
</evidence>
<reference evidence="9 10" key="1">
    <citation type="submission" date="2021-10" db="EMBL/GenBank/DDBJ databases">
        <authorList>
            <person name="Grouzdev D.S."/>
            <person name="Pantiukh K.S."/>
            <person name="Krutkina M.S."/>
        </authorList>
    </citation>
    <scope>NUCLEOTIDE SEQUENCE [LARGE SCALE GENOMIC DNA]</scope>
    <source>
        <strain evidence="9 10">Z-7514</strain>
    </source>
</reference>
<dbReference type="Pfam" id="PF12833">
    <property type="entry name" value="HTH_18"/>
    <property type="match status" value="1"/>
</dbReference>
<evidence type="ECO:0000313" key="9">
    <source>
        <dbReference type="EMBL" id="MCC3144138.1"/>
    </source>
</evidence>
<gene>
    <name evidence="9" type="ORF">LJ207_02245</name>
</gene>
<dbReference type="InterPro" id="IPR041522">
    <property type="entry name" value="CdaR_GGDEF"/>
</dbReference>
<dbReference type="InterPro" id="IPR001789">
    <property type="entry name" value="Sig_transdc_resp-reg_receiver"/>
</dbReference>
<keyword evidence="2" id="KW-0805">Transcription regulation</keyword>
<dbReference type="InterPro" id="IPR018060">
    <property type="entry name" value="HTH_AraC"/>
</dbReference>
<dbReference type="PROSITE" id="PS01124">
    <property type="entry name" value="HTH_ARAC_FAMILY_2"/>
    <property type="match status" value="1"/>
</dbReference>
<dbReference type="PRINTS" id="PR00032">
    <property type="entry name" value="HTHARAC"/>
</dbReference>
<dbReference type="AlphaFoldDB" id="A0AAW4WWQ1"/>
<evidence type="ECO:0000313" key="10">
    <source>
        <dbReference type="Proteomes" id="UP001199296"/>
    </source>
</evidence>
<dbReference type="SMART" id="SM00342">
    <property type="entry name" value="HTH_ARAC"/>
    <property type="match status" value="1"/>
</dbReference>
<dbReference type="SMART" id="SM00448">
    <property type="entry name" value="REC"/>
    <property type="match status" value="1"/>
</dbReference>
<accession>A0AAW4WWQ1</accession>
<dbReference type="InterPro" id="IPR011006">
    <property type="entry name" value="CheY-like_superfamily"/>
</dbReference>
<sequence>MYKIIVADDEYLERKALSIILGEKSGIDDIEIVGEAADGKEVVRLAKEKKPDIIFMDVRMPGMNGLKAIKAIKKDLEHTRFVILTAYDEFEYVQEALSLGIEEYLLKPVKPQKVRELVNKLIDKIQSSKKDEKIRKEMREKLNMVMPYIKMSFVFDLVFLNIDTIEEIKSRTEFFDIEELPSAVMIADIDQFASSTINEDELKRQIHKKEVFSVIKNFENKYNSLMVVPMSSDKIIILYFGEEMYKNKKIKKWLKKVAEEISQEVKNKTEFTITIGIGSYYDDPRLVDRSYHEALGAIRNSLLHSEGSAVHWEDIKNRDFHEIAYPYDIESRLVEKFKSRKVNHFKELVDTLFDSWQIDESFNSILVKSRMTELLGVLSRSAVETGANFKDISPLNYKFTQELFKINNQEQMKNWLNTVLIKLSEKIDDFGADFKEKIIYNGVKYVQSNYTEDITLSEAAEAASLSTHYFSRIFKKEMGCTFKSYLTKLRIEEAKRRLDNKNVNIAIIAKEIGYNDPSYFSKVFKKYEGVSPSEYRN</sequence>
<keyword evidence="10" id="KW-1185">Reference proteome</keyword>
<evidence type="ECO:0000256" key="1">
    <source>
        <dbReference type="ARBA" id="ARBA00018672"/>
    </source>
</evidence>
<keyword evidence="3" id="KW-0238">DNA-binding</keyword>
<dbReference type="GO" id="GO:0003700">
    <property type="term" value="F:DNA-binding transcription factor activity"/>
    <property type="evidence" value="ECO:0007669"/>
    <property type="project" value="InterPro"/>
</dbReference>
<feature type="modified residue" description="4-aspartylphosphate" evidence="6">
    <location>
        <position position="57"/>
    </location>
</feature>
<feature type="domain" description="Response regulatory" evidence="8">
    <location>
        <begin position="3"/>
        <end position="122"/>
    </location>
</feature>
<evidence type="ECO:0000256" key="2">
    <source>
        <dbReference type="ARBA" id="ARBA00023015"/>
    </source>
</evidence>
<dbReference type="RefSeq" id="WP_229343691.1">
    <property type="nucleotide sequence ID" value="NZ_JAJFAT010000002.1"/>
</dbReference>
<evidence type="ECO:0000256" key="3">
    <source>
        <dbReference type="ARBA" id="ARBA00023125"/>
    </source>
</evidence>
<dbReference type="SUPFAM" id="SSF46689">
    <property type="entry name" value="Homeodomain-like"/>
    <property type="match status" value="2"/>
</dbReference>
<protein>
    <recommendedName>
        <fullName evidence="1">Stage 0 sporulation protein A homolog</fullName>
    </recommendedName>
</protein>
<dbReference type="Proteomes" id="UP001199296">
    <property type="component" value="Unassembled WGS sequence"/>
</dbReference>
<feature type="domain" description="HTH araC/xylS-type" evidence="7">
    <location>
        <begin position="440"/>
        <end position="537"/>
    </location>
</feature>
<name>A0AAW4WWQ1_9FIRM</name>
<organism evidence="9 10">
    <name type="scientific">Halanaerobium polyolivorans</name>
    <dbReference type="NCBI Taxonomy" id="2886943"/>
    <lineage>
        <taxon>Bacteria</taxon>
        <taxon>Bacillati</taxon>
        <taxon>Bacillota</taxon>
        <taxon>Clostridia</taxon>
        <taxon>Halanaerobiales</taxon>
        <taxon>Halanaerobiaceae</taxon>
        <taxon>Halanaerobium</taxon>
    </lineage>
</organism>
<keyword evidence="6" id="KW-0597">Phosphoprotein</keyword>
<dbReference type="SUPFAM" id="SSF52172">
    <property type="entry name" value="CheY-like"/>
    <property type="match status" value="1"/>
</dbReference>
<dbReference type="Gene3D" id="1.10.10.60">
    <property type="entry name" value="Homeodomain-like"/>
    <property type="match status" value="2"/>
</dbReference>
<dbReference type="Pfam" id="PF17853">
    <property type="entry name" value="GGDEF_2"/>
    <property type="match status" value="1"/>
</dbReference>
<comment type="function">
    <text evidence="5">May play the central regulatory role in sporulation. It may be an element of the effector pathway responsible for the activation of sporulation genes in response to nutritional stress. Spo0A may act in concert with spo0H (a sigma factor) to control the expression of some genes that are critical to the sporulation process.</text>
</comment>
<dbReference type="GO" id="GO:0000160">
    <property type="term" value="P:phosphorelay signal transduction system"/>
    <property type="evidence" value="ECO:0007669"/>
    <property type="project" value="InterPro"/>
</dbReference>
<evidence type="ECO:0000256" key="6">
    <source>
        <dbReference type="PROSITE-ProRule" id="PRU00169"/>
    </source>
</evidence>
<comment type="caution">
    <text evidence="9">The sequence shown here is derived from an EMBL/GenBank/DDBJ whole genome shotgun (WGS) entry which is preliminary data.</text>
</comment>
<evidence type="ECO:0000259" key="7">
    <source>
        <dbReference type="PROSITE" id="PS01124"/>
    </source>
</evidence>
<dbReference type="Gene3D" id="3.40.50.2300">
    <property type="match status" value="1"/>
</dbReference>
<dbReference type="GO" id="GO:0043565">
    <property type="term" value="F:sequence-specific DNA binding"/>
    <property type="evidence" value="ECO:0007669"/>
    <property type="project" value="InterPro"/>
</dbReference>
<evidence type="ECO:0000259" key="8">
    <source>
        <dbReference type="PROSITE" id="PS50110"/>
    </source>
</evidence>
<dbReference type="Pfam" id="PF00072">
    <property type="entry name" value="Response_reg"/>
    <property type="match status" value="1"/>
</dbReference>
<dbReference type="InterPro" id="IPR009057">
    <property type="entry name" value="Homeodomain-like_sf"/>
</dbReference>
<dbReference type="EMBL" id="JAJFAT010000002">
    <property type="protein sequence ID" value="MCC3144138.1"/>
    <property type="molecule type" value="Genomic_DNA"/>
</dbReference>
<keyword evidence="4" id="KW-0804">Transcription</keyword>